<dbReference type="GO" id="GO:0003824">
    <property type="term" value="F:catalytic activity"/>
    <property type="evidence" value="ECO:0007669"/>
    <property type="project" value="InterPro"/>
</dbReference>
<dbReference type="GO" id="GO:0072330">
    <property type="term" value="P:monocarboxylic acid biosynthetic process"/>
    <property type="evidence" value="ECO:0007669"/>
    <property type="project" value="UniProtKB-ARBA"/>
</dbReference>
<dbReference type="Gene3D" id="3.40.50.1820">
    <property type="entry name" value="alpha/beta hydrolase"/>
    <property type="match status" value="1"/>
</dbReference>
<dbReference type="InterPro" id="IPR006162">
    <property type="entry name" value="Ppantetheine_attach_site"/>
</dbReference>
<evidence type="ECO:0000256" key="5">
    <source>
        <dbReference type="SAM" id="MobiDB-lite"/>
    </source>
</evidence>
<dbReference type="Gene3D" id="3.40.50.12780">
    <property type="entry name" value="N-terminal domain of ligase-like"/>
    <property type="match status" value="1"/>
</dbReference>
<evidence type="ECO:0000256" key="3">
    <source>
        <dbReference type="ARBA" id="ARBA00022450"/>
    </source>
</evidence>
<dbReference type="Pfam" id="PF13193">
    <property type="entry name" value="AMP-binding_C"/>
    <property type="match status" value="1"/>
</dbReference>
<dbReference type="CDD" id="cd19531">
    <property type="entry name" value="LCL_NRPS-like"/>
    <property type="match status" value="1"/>
</dbReference>
<comment type="cofactor">
    <cofactor evidence="1">
        <name>pantetheine 4'-phosphate</name>
        <dbReference type="ChEBI" id="CHEBI:47942"/>
    </cofactor>
</comment>
<dbReference type="Pfam" id="PF00668">
    <property type="entry name" value="Condensation"/>
    <property type="match status" value="1"/>
</dbReference>
<dbReference type="GO" id="GO:0031177">
    <property type="term" value="F:phosphopantetheine binding"/>
    <property type="evidence" value="ECO:0007669"/>
    <property type="project" value="InterPro"/>
</dbReference>
<dbReference type="PROSITE" id="PS00455">
    <property type="entry name" value="AMP_BINDING"/>
    <property type="match status" value="1"/>
</dbReference>
<dbReference type="SMART" id="SM00823">
    <property type="entry name" value="PKS_PP"/>
    <property type="match status" value="1"/>
</dbReference>
<dbReference type="InterPro" id="IPR000873">
    <property type="entry name" value="AMP-dep_synth/lig_dom"/>
</dbReference>
<dbReference type="AlphaFoldDB" id="A0A540VYS7"/>
<dbReference type="InterPro" id="IPR020806">
    <property type="entry name" value="PKS_PP-bd"/>
</dbReference>
<dbReference type="Gene3D" id="3.30.559.30">
    <property type="entry name" value="Nonribosomal peptide synthetase, condensation domain"/>
    <property type="match status" value="1"/>
</dbReference>
<comment type="similarity">
    <text evidence="2">Belongs to the ATP-dependent AMP-binding enzyme family.</text>
</comment>
<dbReference type="SUPFAM" id="SSF52777">
    <property type="entry name" value="CoA-dependent acyltransferases"/>
    <property type="match status" value="2"/>
</dbReference>
<accession>A0A540VYS7</accession>
<feature type="domain" description="Carrier" evidence="6">
    <location>
        <begin position="1000"/>
        <end position="1075"/>
    </location>
</feature>
<dbReference type="EMBL" id="VIGB01000003">
    <property type="protein sequence ID" value="TQF01915.1"/>
    <property type="molecule type" value="Genomic_DNA"/>
</dbReference>
<dbReference type="SUPFAM" id="SSF56801">
    <property type="entry name" value="Acetyl-CoA synthetase-like"/>
    <property type="match status" value="1"/>
</dbReference>
<dbReference type="CDD" id="cd05930">
    <property type="entry name" value="A_NRPS"/>
    <property type="match status" value="1"/>
</dbReference>
<comment type="caution">
    <text evidence="7">The sequence shown here is derived from an EMBL/GenBank/DDBJ whole genome shotgun (WGS) entry which is preliminary data.</text>
</comment>
<dbReference type="SUPFAM" id="SSF47336">
    <property type="entry name" value="ACP-like"/>
    <property type="match status" value="1"/>
</dbReference>
<dbReference type="InterPro" id="IPR023213">
    <property type="entry name" value="CAT-like_dom_sf"/>
</dbReference>
<evidence type="ECO:0000313" key="7">
    <source>
        <dbReference type="EMBL" id="TQF01915.1"/>
    </source>
</evidence>
<evidence type="ECO:0000256" key="4">
    <source>
        <dbReference type="ARBA" id="ARBA00022553"/>
    </source>
</evidence>
<dbReference type="Pfam" id="PF00501">
    <property type="entry name" value="AMP-binding"/>
    <property type="match status" value="1"/>
</dbReference>
<dbReference type="InterPro" id="IPR009081">
    <property type="entry name" value="PP-bd_ACP"/>
</dbReference>
<dbReference type="InterPro" id="IPR036736">
    <property type="entry name" value="ACP-like_sf"/>
</dbReference>
<dbReference type="FunFam" id="1.10.1200.10:FF:000016">
    <property type="entry name" value="Non-ribosomal peptide synthase"/>
    <property type="match status" value="1"/>
</dbReference>
<protein>
    <submittedName>
        <fullName evidence="7">Amino acid adenylation domain-containing protein</fullName>
    </submittedName>
</protein>
<proteinExistence type="inferred from homology"/>
<dbReference type="InterPro" id="IPR025110">
    <property type="entry name" value="AMP-bd_C"/>
</dbReference>
<dbReference type="InterPro" id="IPR042099">
    <property type="entry name" value="ANL_N_sf"/>
</dbReference>
<dbReference type="GO" id="GO:0008610">
    <property type="term" value="P:lipid biosynthetic process"/>
    <property type="evidence" value="ECO:0007669"/>
    <property type="project" value="UniProtKB-ARBA"/>
</dbReference>
<dbReference type="PROSITE" id="PS50075">
    <property type="entry name" value="CARRIER"/>
    <property type="match status" value="1"/>
</dbReference>
<evidence type="ECO:0000256" key="1">
    <source>
        <dbReference type="ARBA" id="ARBA00001957"/>
    </source>
</evidence>
<feature type="compositionally biased region" description="Low complexity" evidence="5">
    <location>
        <begin position="25"/>
        <end position="34"/>
    </location>
</feature>
<dbReference type="InterPro" id="IPR001242">
    <property type="entry name" value="Condensation_dom"/>
</dbReference>
<dbReference type="InterPro" id="IPR010071">
    <property type="entry name" value="AA_adenyl_dom"/>
</dbReference>
<dbReference type="Proteomes" id="UP000319103">
    <property type="component" value="Unassembled WGS sequence"/>
</dbReference>
<dbReference type="InterPro" id="IPR029058">
    <property type="entry name" value="AB_hydrolase_fold"/>
</dbReference>
<dbReference type="GO" id="GO:0043041">
    <property type="term" value="P:amino acid activation for nonribosomal peptide biosynthetic process"/>
    <property type="evidence" value="ECO:0007669"/>
    <property type="project" value="TreeGrafter"/>
</dbReference>
<dbReference type="PANTHER" id="PTHR45527:SF1">
    <property type="entry name" value="FATTY ACID SYNTHASE"/>
    <property type="match status" value="1"/>
</dbReference>
<dbReference type="PANTHER" id="PTHR45527">
    <property type="entry name" value="NONRIBOSOMAL PEPTIDE SYNTHETASE"/>
    <property type="match status" value="1"/>
</dbReference>
<gene>
    <name evidence="7" type="ORF">E6W39_06085</name>
</gene>
<dbReference type="OrthoDB" id="2472181at2"/>
<evidence type="ECO:0000259" key="6">
    <source>
        <dbReference type="PROSITE" id="PS50075"/>
    </source>
</evidence>
<reference evidence="7 8" key="1">
    <citation type="submission" date="2019-06" db="EMBL/GenBank/DDBJ databases">
        <title>Description of Kitasatospora acidophila sp. nov. isolated from pine grove soil, and reclassification of Streptomyces novaecaesareae to Kitasatospora novaeceasareae comb. nov.</title>
        <authorList>
            <person name="Kim M.J."/>
        </authorList>
    </citation>
    <scope>NUCLEOTIDE SEQUENCE [LARGE SCALE GENOMIC DNA]</scope>
    <source>
        <strain evidence="7 8">MMS16-CNU292</strain>
    </source>
</reference>
<dbReference type="GO" id="GO:0044550">
    <property type="term" value="P:secondary metabolite biosynthetic process"/>
    <property type="evidence" value="ECO:0007669"/>
    <property type="project" value="TreeGrafter"/>
</dbReference>
<keyword evidence="3" id="KW-0596">Phosphopantetheine</keyword>
<dbReference type="Gene3D" id="3.30.300.30">
    <property type="match status" value="1"/>
</dbReference>
<evidence type="ECO:0000256" key="2">
    <source>
        <dbReference type="ARBA" id="ARBA00006432"/>
    </source>
</evidence>
<keyword evidence="8" id="KW-1185">Reference proteome</keyword>
<dbReference type="RefSeq" id="WP_141632637.1">
    <property type="nucleotide sequence ID" value="NZ_VIGB01000003.1"/>
</dbReference>
<keyword evidence="4" id="KW-0597">Phosphoprotein</keyword>
<dbReference type="GO" id="GO:0005737">
    <property type="term" value="C:cytoplasm"/>
    <property type="evidence" value="ECO:0007669"/>
    <property type="project" value="TreeGrafter"/>
</dbReference>
<dbReference type="PROSITE" id="PS00012">
    <property type="entry name" value="PHOSPHOPANTETHEINE"/>
    <property type="match status" value="1"/>
</dbReference>
<evidence type="ECO:0000313" key="8">
    <source>
        <dbReference type="Proteomes" id="UP000319103"/>
    </source>
</evidence>
<dbReference type="InterPro" id="IPR020845">
    <property type="entry name" value="AMP-binding_CS"/>
</dbReference>
<dbReference type="InterPro" id="IPR045851">
    <property type="entry name" value="AMP-bd_C_sf"/>
</dbReference>
<sequence>MREVLAKLAAMSDQERAAFLARTRTAPAAGPEGPTAHERPDGRSVASYGQEQHWFLDQLWSGDAAYLVPFTLRLRGPLRTDALAAAMRTVVERHQVLGATFDFEDGVLQQLTHQGRKFELPVETVDGATPAGREQAALRYAVAQARAKFDLRTGPLLRTRLLVLGPQDHVLLWIAHHAVADGWSVGVLIEELSAAYRAELAGTAAELPDLPIQFADFAEWQRERLEGPGAAELIGRWRARLAGAPAAAVPTDHPRPPVQTFRGESLDFTLPDSTTAALTTLGRQYGATLYPVLLAALHVLVARHGGEPDAVTGAVLAGRARRETEPLIGPFANTLPLRIDASADPAFPELLAQVRDTVLDGMTDQELPFGHLVKELGVGRDTSRNPLYQVLFSMGSLPRGSGGTQLAPGLTLVPVGLPNGTSRLDLEFTMEQTGESLAGRLDYNTDLYERRTAQRLIDQFTVLLGAIAADPELPVSRYPLLGEDEELRTLAASARPERPAIRTGFLDLFARQVRDRPDAVAVHCDGRRLTYRQLDTLADRIARAVLARTHSPAPVVAVGTGRTIDLLPAIVGILKAGGVYLPLELEYPADRLAYMMADSGAELLITGSEPQPQLTALLPAVLSVAELGDPDGGPGGPVPARPDLDRLAYVMYTSGSTGRPKGVAVQHHALGNFLASMAELRVMRDGDTTLALASLPFDGSVIELFLPLAVGAAVVVGQRADARDGARLRKLLTDHRVTVLHGTPSTWRLLLDTGADPGLRAALSGGEALPPGLARELRARIPEVWNLYGPAETTVYSLARRLTADDTPLIGRPIAGTTVQVLDERLRPVPPGVLGELHIGGAGLAQGYLNLPELTAARFVTHPVTGERLYRTGDLFRERADGTLTFHGRVDHQVKLRGHRIEPGEIESVLARHPAVREAVVLPKTFAEDDRRLVAYVRCGADVTETELKSAARGLLPEYLMPSRVVLLPDFPLNGSGKVDRKALAALPLTEDEPGEHYEAPATPTQAQLATAWHDLLGRSRIGVREDFFTAGGHSLLAVRLLHRVRDEFGVEVPLDAFFAAPTIAALAELLDTALPPEELADLGRQVAELSDEEVADLLAELLNEH</sequence>
<dbReference type="Gene3D" id="3.30.559.10">
    <property type="entry name" value="Chloramphenicol acetyltransferase-like domain"/>
    <property type="match status" value="1"/>
</dbReference>
<feature type="region of interest" description="Disordered" evidence="5">
    <location>
        <begin position="24"/>
        <end position="44"/>
    </location>
</feature>
<dbReference type="Pfam" id="PF00550">
    <property type="entry name" value="PP-binding"/>
    <property type="match status" value="1"/>
</dbReference>
<name>A0A540VYS7_9ACTN</name>
<organism evidence="7 8">
    <name type="scientific">Kitasatospora acidiphila</name>
    <dbReference type="NCBI Taxonomy" id="2567942"/>
    <lineage>
        <taxon>Bacteria</taxon>
        <taxon>Bacillati</taxon>
        <taxon>Actinomycetota</taxon>
        <taxon>Actinomycetes</taxon>
        <taxon>Kitasatosporales</taxon>
        <taxon>Streptomycetaceae</taxon>
        <taxon>Kitasatospora</taxon>
    </lineage>
</organism>
<dbReference type="NCBIfam" id="TIGR01733">
    <property type="entry name" value="AA-adenyl-dom"/>
    <property type="match status" value="1"/>
</dbReference>
<dbReference type="GO" id="GO:0017000">
    <property type="term" value="P:antibiotic biosynthetic process"/>
    <property type="evidence" value="ECO:0007669"/>
    <property type="project" value="UniProtKB-ARBA"/>
</dbReference>